<evidence type="ECO:0000313" key="3">
    <source>
        <dbReference type="Proteomes" id="UP000597762"/>
    </source>
</evidence>
<feature type="transmembrane region" description="Helical" evidence="1">
    <location>
        <begin position="60"/>
        <end position="80"/>
    </location>
</feature>
<reference evidence="2" key="1">
    <citation type="submission" date="2021-01" db="EMBL/GenBank/DDBJ databases">
        <authorList>
            <person name="Li R."/>
            <person name="Bekaert M."/>
        </authorList>
    </citation>
    <scope>NUCLEOTIDE SEQUENCE</scope>
    <source>
        <strain evidence="2">Farmed</strain>
    </source>
</reference>
<sequence length="170" mass="20469">MIFDKELYFSFISIPLRLYFCAFHSFLFSAVFLGLSFSFLSFSLSFISFPFFPRIPKRPYLSFLFLYSTFFFIFSTFYSHNSYACIFLFFYPFLSFLFPAVFLSRSLPFHFLSSRSLPRVYIFLFFSFLLHFFLLLTFCPVNLSFSISFDIFCCFLFPLTRSFSSFFIFF</sequence>
<dbReference type="Proteomes" id="UP000597762">
    <property type="component" value="Unassembled WGS sequence"/>
</dbReference>
<gene>
    <name evidence="2" type="ORF">SPHA_51359</name>
</gene>
<feature type="transmembrane region" description="Helical" evidence="1">
    <location>
        <begin position="86"/>
        <end position="108"/>
    </location>
</feature>
<feature type="transmembrane region" description="Helical" evidence="1">
    <location>
        <begin position="7"/>
        <end position="26"/>
    </location>
</feature>
<comment type="caution">
    <text evidence="2">The sequence shown here is derived from an EMBL/GenBank/DDBJ whole genome shotgun (WGS) entry which is preliminary data.</text>
</comment>
<keyword evidence="1" id="KW-0812">Transmembrane</keyword>
<dbReference type="AlphaFoldDB" id="A0A812DCT9"/>
<organism evidence="2 3">
    <name type="scientific">Acanthosepion pharaonis</name>
    <name type="common">Pharaoh cuttlefish</name>
    <name type="synonym">Sepia pharaonis</name>
    <dbReference type="NCBI Taxonomy" id="158019"/>
    <lineage>
        <taxon>Eukaryota</taxon>
        <taxon>Metazoa</taxon>
        <taxon>Spiralia</taxon>
        <taxon>Lophotrochozoa</taxon>
        <taxon>Mollusca</taxon>
        <taxon>Cephalopoda</taxon>
        <taxon>Coleoidea</taxon>
        <taxon>Decapodiformes</taxon>
        <taxon>Sepiida</taxon>
        <taxon>Sepiina</taxon>
        <taxon>Sepiidae</taxon>
        <taxon>Acanthosepion</taxon>
    </lineage>
</organism>
<keyword evidence="3" id="KW-1185">Reference proteome</keyword>
<name>A0A812DCT9_ACAPH</name>
<feature type="transmembrane region" description="Helical" evidence="1">
    <location>
        <begin position="149"/>
        <end position="169"/>
    </location>
</feature>
<keyword evidence="1" id="KW-0472">Membrane</keyword>
<keyword evidence="1" id="KW-1133">Transmembrane helix</keyword>
<feature type="transmembrane region" description="Helical" evidence="1">
    <location>
        <begin position="120"/>
        <end position="143"/>
    </location>
</feature>
<proteinExistence type="predicted"/>
<feature type="transmembrane region" description="Helical" evidence="1">
    <location>
        <begin position="32"/>
        <end position="53"/>
    </location>
</feature>
<evidence type="ECO:0000256" key="1">
    <source>
        <dbReference type="SAM" id="Phobius"/>
    </source>
</evidence>
<protein>
    <submittedName>
        <fullName evidence="2">SLC38A3</fullName>
    </submittedName>
</protein>
<accession>A0A812DCT9</accession>
<evidence type="ECO:0000313" key="2">
    <source>
        <dbReference type="EMBL" id="CAE1296251.1"/>
    </source>
</evidence>
<dbReference type="EMBL" id="CAHIKZ030003108">
    <property type="protein sequence ID" value="CAE1296251.1"/>
    <property type="molecule type" value="Genomic_DNA"/>
</dbReference>